<evidence type="ECO:0000256" key="11">
    <source>
        <dbReference type="RuleBase" id="RU368036"/>
    </source>
</evidence>
<dbReference type="PRINTS" id="PR01210">
    <property type="entry name" value="GGTRANSPTASE"/>
</dbReference>
<dbReference type="PANTHER" id="PTHR43199">
    <property type="entry name" value="GLUTATHIONE HYDROLASE"/>
    <property type="match status" value="1"/>
</dbReference>
<dbReference type="Gene3D" id="3.60.20.40">
    <property type="match status" value="1"/>
</dbReference>
<keyword evidence="5 11" id="KW-0378">Hydrolase</keyword>
<keyword evidence="7 11" id="KW-0012">Acyltransferase</keyword>
<feature type="binding site" evidence="10">
    <location>
        <position position="488"/>
    </location>
    <ligand>
        <name>L-glutamate</name>
        <dbReference type="ChEBI" id="CHEBI:29985"/>
    </ligand>
</feature>
<evidence type="ECO:0000256" key="8">
    <source>
        <dbReference type="ARBA" id="ARBA00047417"/>
    </source>
</evidence>
<dbReference type="GO" id="GO:0036374">
    <property type="term" value="F:glutathione hydrolase activity"/>
    <property type="evidence" value="ECO:0007669"/>
    <property type="project" value="UniProtKB-UniRule"/>
</dbReference>
<comment type="pathway">
    <text evidence="11">Sulfur metabolism; glutathione metabolism.</text>
</comment>
<feature type="binding site" evidence="10">
    <location>
        <begin position="413"/>
        <end position="415"/>
    </location>
    <ligand>
        <name>L-glutamate</name>
        <dbReference type="ChEBI" id="CHEBI:29985"/>
    </ligand>
</feature>
<evidence type="ECO:0000256" key="9">
    <source>
        <dbReference type="PIRSR" id="PIRSR600101-1"/>
    </source>
</evidence>
<dbReference type="Pfam" id="PF01019">
    <property type="entry name" value="G_glu_transpept"/>
    <property type="match status" value="1"/>
</dbReference>
<evidence type="ECO:0000256" key="7">
    <source>
        <dbReference type="ARBA" id="ARBA00023315"/>
    </source>
</evidence>
<dbReference type="GO" id="GO:0006750">
    <property type="term" value="P:glutathione biosynthetic process"/>
    <property type="evidence" value="ECO:0007669"/>
    <property type="project" value="UniProtKB-KW"/>
</dbReference>
<reference evidence="12 13" key="1">
    <citation type="submission" date="2018-06" db="EMBL/GenBank/DDBJ databases">
        <title>Genomic Encyclopedia of Archaeal and Bacterial Type Strains, Phase II (KMG-II): from individual species to whole genera.</title>
        <authorList>
            <person name="Goeker M."/>
        </authorList>
    </citation>
    <scope>NUCLEOTIDE SEQUENCE [LARGE SCALE GENOMIC DNA]</scope>
    <source>
        <strain evidence="12 13">DSM 23241</strain>
    </source>
</reference>
<feature type="binding site" evidence="10">
    <location>
        <position position="123"/>
    </location>
    <ligand>
        <name>L-glutamate</name>
        <dbReference type="ChEBI" id="CHEBI:29985"/>
    </ligand>
</feature>
<dbReference type="InterPro" id="IPR000101">
    <property type="entry name" value="GGT_peptidase"/>
</dbReference>
<comment type="catalytic activity">
    <reaction evidence="2 11">
        <text>glutathione + H2O = L-cysteinylglycine + L-glutamate</text>
        <dbReference type="Rhea" id="RHEA:28807"/>
        <dbReference type="ChEBI" id="CHEBI:15377"/>
        <dbReference type="ChEBI" id="CHEBI:29985"/>
        <dbReference type="ChEBI" id="CHEBI:57925"/>
        <dbReference type="ChEBI" id="CHEBI:61694"/>
        <dbReference type="EC" id="3.4.19.13"/>
    </reaction>
</comment>
<comment type="similarity">
    <text evidence="3 11">Belongs to the gamma-glutamyltransferase family.</text>
</comment>
<evidence type="ECO:0000256" key="2">
    <source>
        <dbReference type="ARBA" id="ARBA00001089"/>
    </source>
</evidence>
<accession>A0A2W7RGB3</accession>
<dbReference type="InterPro" id="IPR029055">
    <property type="entry name" value="Ntn_hydrolases_N"/>
</dbReference>
<dbReference type="PROSITE" id="PS00462">
    <property type="entry name" value="G_GLU_TRANSPEPTIDASE"/>
    <property type="match status" value="1"/>
</dbReference>
<name>A0A2W7RGB3_9BACT</name>
<dbReference type="AlphaFoldDB" id="A0A2W7RGB3"/>
<evidence type="ECO:0000313" key="13">
    <source>
        <dbReference type="Proteomes" id="UP000249720"/>
    </source>
</evidence>
<keyword evidence="4 11" id="KW-0808">Transferase</keyword>
<evidence type="ECO:0000256" key="3">
    <source>
        <dbReference type="ARBA" id="ARBA00009381"/>
    </source>
</evidence>
<comment type="catalytic activity">
    <reaction evidence="8 11">
        <text>an N-terminal (5-L-glutamyl)-[peptide] + an alpha-amino acid = 5-L-glutamyl amino acid + an N-terminal L-alpha-aminoacyl-[peptide]</text>
        <dbReference type="Rhea" id="RHEA:23904"/>
        <dbReference type="Rhea" id="RHEA-COMP:9780"/>
        <dbReference type="Rhea" id="RHEA-COMP:9795"/>
        <dbReference type="ChEBI" id="CHEBI:77644"/>
        <dbReference type="ChEBI" id="CHEBI:78597"/>
        <dbReference type="ChEBI" id="CHEBI:78599"/>
        <dbReference type="ChEBI" id="CHEBI:78608"/>
        <dbReference type="EC" id="2.3.2.2"/>
    </reaction>
</comment>
<gene>
    <name evidence="12" type="ORF">LX80_02696</name>
</gene>
<dbReference type="EC" id="3.4.19.13" evidence="11"/>
<dbReference type="GO" id="GO:0103068">
    <property type="term" value="F:leukotriene C4 gamma-glutamyl transferase activity"/>
    <property type="evidence" value="ECO:0007669"/>
    <property type="project" value="UniProtKB-EC"/>
</dbReference>
<keyword evidence="13" id="KW-1185">Reference proteome</keyword>
<dbReference type="InterPro" id="IPR043138">
    <property type="entry name" value="GGT_lsub"/>
</dbReference>
<proteinExistence type="inferred from homology"/>
<evidence type="ECO:0000256" key="10">
    <source>
        <dbReference type="PIRSR" id="PIRSR600101-2"/>
    </source>
</evidence>
<dbReference type="InterPro" id="IPR051792">
    <property type="entry name" value="GGT_bact"/>
</dbReference>
<protein>
    <recommendedName>
        <fullName evidence="11">Glutathione hydrolase proenzyme</fullName>
        <ecNumber evidence="11">2.3.2.2</ecNumber>
        <ecNumber evidence="11">3.4.19.13</ecNumber>
    </recommendedName>
    <component>
        <recommendedName>
            <fullName evidence="11">Glutathione hydrolase large chain</fullName>
        </recommendedName>
    </component>
    <component>
        <recommendedName>
            <fullName evidence="11">Glutathione hydrolase small chain</fullName>
        </recommendedName>
    </component>
</protein>
<dbReference type="UniPathway" id="UPA00204"/>
<evidence type="ECO:0000256" key="4">
    <source>
        <dbReference type="ARBA" id="ARBA00022679"/>
    </source>
</evidence>
<dbReference type="EC" id="2.3.2.2" evidence="11"/>
<dbReference type="GO" id="GO:0006751">
    <property type="term" value="P:glutathione catabolic process"/>
    <property type="evidence" value="ECO:0007669"/>
    <property type="project" value="UniProtKB-UniRule"/>
</dbReference>
<dbReference type="InterPro" id="IPR055262">
    <property type="entry name" value="GGT_CS"/>
</dbReference>
<comment type="PTM">
    <text evidence="11">Cleaved by autocatalysis into a large and a small subunit.</text>
</comment>
<feature type="binding site" evidence="10">
    <location>
        <begin position="466"/>
        <end position="467"/>
    </location>
    <ligand>
        <name>L-glutamate</name>
        <dbReference type="ChEBI" id="CHEBI:29985"/>
    </ligand>
</feature>
<dbReference type="InterPro" id="IPR043137">
    <property type="entry name" value="GGT_ssub_C"/>
</dbReference>
<feature type="active site" description="Nucleophile" evidence="9">
    <location>
        <position position="395"/>
    </location>
</feature>
<evidence type="ECO:0000256" key="6">
    <source>
        <dbReference type="ARBA" id="ARBA00023145"/>
    </source>
</evidence>
<evidence type="ECO:0000256" key="1">
    <source>
        <dbReference type="ARBA" id="ARBA00001049"/>
    </source>
</evidence>
<dbReference type="EMBL" id="QKZV01000012">
    <property type="protein sequence ID" value="PZX59978.1"/>
    <property type="molecule type" value="Genomic_DNA"/>
</dbReference>
<keyword evidence="11" id="KW-0317">Glutathione biosynthesis</keyword>
<comment type="catalytic activity">
    <reaction evidence="1 11">
        <text>an S-substituted glutathione + H2O = an S-substituted L-cysteinylglycine + L-glutamate</text>
        <dbReference type="Rhea" id="RHEA:59468"/>
        <dbReference type="ChEBI" id="CHEBI:15377"/>
        <dbReference type="ChEBI" id="CHEBI:29985"/>
        <dbReference type="ChEBI" id="CHEBI:90779"/>
        <dbReference type="ChEBI" id="CHEBI:143103"/>
        <dbReference type="EC" id="3.4.19.13"/>
    </reaction>
</comment>
<dbReference type="RefSeq" id="WP_111297207.1">
    <property type="nucleotide sequence ID" value="NZ_QKZV01000012.1"/>
</dbReference>
<comment type="caution">
    <text evidence="12">The sequence shown here is derived from an EMBL/GenBank/DDBJ whole genome shotgun (WGS) entry which is preliminary data.</text>
</comment>
<dbReference type="SUPFAM" id="SSF56235">
    <property type="entry name" value="N-terminal nucleophile aminohydrolases (Ntn hydrolases)"/>
    <property type="match status" value="1"/>
</dbReference>
<dbReference type="OrthoDB" id="9781342at2"/>
<evidence type="ECO:0000256" key="5">
    <source>
        <dbReference type="ARBA" id="ARBA00022801"/>
    </source>
</evidence>
<dbReference type="PANTHER" id="PTHR43199:SF1">
    <property type="entry name" value="GLUTATHIONE HYDROLASE PROENZYME"/>
    <property type="match status" value="1"/>
</dbReference>
<sequence length="583" mass="63645">MFVPNCFKAIQWNKFFVAVLIVSCSYQTSFSQSELIGAGKQIDPYHYTIPKDATFQHASVACAHPLASMIGAAVMQKGGNAFDAAIATQLALAVVFPEAGNIGGGGFMVARTAKGQTLALDYREMAPEKASRNMYLDKDGNPNMHLSQDGHLASGVPGSVAGIFAMYKYAKLPFEQLITPAIILADKGFVISEKEAHLLNATRADFIKYNTKPNAFVKPTPWKAGDTLVQKDLAKTLMRISQFGAKGFYEGETAKLIVAEMQRGKGIISLEDLKQYKAIDRTPLSFQFNEYTIVGMPPPSSGGIIVEQLMKMIANRPLFSYGFESAKMVQLMVEAERRAFADRAAYMGDPDFWKVPVKTLTSNAYLAQRMANYDSTKPTPSSMIKEGQIPEHDETTHISIMDAEGNMVSITTTLNGWYGSRTVVGGAGFFLNNEMDDFSVKPGVPNMFGAVGGEANAIQPRKRMLSSMAPTLVLKNNQPFMVCGTPGGTTIPTSVFQTLVDVLIFNMSAEQAIAAPKFHHQWLPDVIFVEPNFPKNTIQQLEAMGYKIQQRGPIGRTEIIKVLTNGNKETAADIRGDDAVAGY</sequence>
<dbReference type="Gene3D" id="1.10.246.130">
    <property type="match status" value="1"/>
</dbReference>
<organism evidence="12 13">
    <name type="scientific">Hydrotalea sandarakina</name>
    <dbReference type="NCBI Taxonomy" id="1004304"/>
    <lineage>
        <taxon>Bacteria</taxon>
        <taxon>Pseudomonadati</taxon>
        <taxon>Bacteroidota</taxon>
        <taxon>Chitinophagia</taxon>
        <taxon>Chitinophagales</taxon>
        <taxon>Chitinophagaceae</taxon>
        <taxon>Hydrotalea</taxon>
    </lineage>
</organism>
<dbReference type="Proteomes" id="UP000249720">
    <property type="component" value="Unassembled WGS sequence"/>
</dbReference>
<evidence type="ECO:0000313" key="12">
    <source>
        <dbReference type="EMBL" id="PZX59978.1"/>
    </source>
</evidence>
<keyword evidence="6 11" id="KW-0865">Zymogen</keyword>
<comment type="subunit">
    <text evidence="11">This enzyme consists of two polypeptide chains, which are synthesized in precursor form from a single polypeptide.</text>
</comment>
<dbReference type="NCBIfam" id="TIGR00066">
    <property type="entry name" value="g_glut_trans"/>
    <property type="match status" value="1"/>
</dbReference>
<feature type="binding site" evidence="10">
    <location>
        <position position="437"/>
    </location>
    <ligand>
        <name>L-glutamate</name>
        <dbReference type="ChEBI" id="CHEBI:29985"/>
    </ligand>
</feature>